<name>B7KAJ5_GLOC7</name>
<evidence type="ECO:0000256" key="1">
    <source>
        <dbReference type="ARBA" id="ARBA00004370"/>
    </source>
</evidence>
<sequence>MPRLRSILSILLVLITTLLVSCSDAPKAQIPTTYSPAKIEQLQVFVEPIKEAREELSELKGYIADLNWVDTRTFIHGPLGQLRQNMLKLSRELLPRDQKEATELAKRLFGDFERIDAAAKDRNAYQAQVQFQEAIRDFDAFLDLIPKAS</sequence>
<evidence type="ECO:0000256" key="3">
    <source>
        <dbReference type="ARBA" id="ARBA00023136"/>
    </source>
</evidence>
<organism evidence="4 5">
    <name type="scientific">Gloeothece citriformis (strain PCC 7424)</name>
    <name type="common">Cyanothece sp. (strain PCC 7424)</name>
    <dbReference type="NCBI Taxonomy" id="65393"/>
    <lineage>
        <taxon>Bacteria</taxon>
        <taxon>Bacillati</taxon>
        <taxon>Cyanobacteriota</taxon>
        <taxon>Cyanophyceae</taxon>
        <taxon>Oscillatoriophycideae</taxon>
        <taxon>Chroococcales</taxon>
        <taxon>Aphanothecaceae</taxon>
        <taxon>Gloeothece</taxon>
        <taxon>Gloeothece citriformis</taxon>
    </lineage>
</organism>
<dbReference type="RefSeq" id="WP_012597617.1">
    <property type="nucleotide sequence ID" value="NC_011729.1"/>
</dbReference>
<comment type="subcellular location">
    <subcellularLocation>
        <location evidence="1">Membrane</location>
    </subcellularLocation>
</comment>
<dbReference type="NCBIfam" id="TIGR03042">
    <property type="entry name" value="PS_II_psbQ_bact"/>
    <property type="match status" value="1"/>
</dbReference>
<dbReference type="HOGENOM" id="CLU_118956_0_0_3"/>
<dbReference type="STRING" id="65393.PCC7424_0198"/>
<gene>
    <name evidence="4" type="ordered locus">PCC7424_0198</name>
</gene>
<dbReference type="InterPro" id="IPR023222">
    <property type="entry name" value="PsbQ-like_dom_sf"/>
</dbReference>
<evidence type="ECO:0000256" key="2">
    <source>
        <dbReference type="ARBA" id="ARBA00023078"/>
    </source>
</evidence>
<protein>
    <submittedName>
        <fullName evidence="4">Photosystem II protein PsbQ</fullName>
    </submittedName>
</protein>
<evidence type="ECO:0000313" key="5">
    <source>
        <dbReference type="Proteomes" id="UP000002384"/>
    </source>
</evidence>
<dbReference type="Pfam" id="PF05757">
    <property type="entry name" value="PsbQ"/>
    <property type="match status" value="1"/>
</dbReference>
<dbReference type="GO" id="GO:0019898">
    <property type="term" value="C:extrinsic component of membrane"/>
    <property type="evidence" value="ECO:0007669"/>
    <property type="project" value="InterPro"/>
</dbReference>
<dbReference type="InterPro" id="IPR017487">
    <property type="entry name" value="PSII_PsbQ_cyanobac"/>
</dbReference>
<dbReference type="eggNOG" id="ENOG5032TF7">
    <property type="taxonomic scope" value="Bacteria"/>
</dbReference>
<accession>B7KAJ5</accession>
<reference evidence="5" key="1">
    <citation type="journal article" date="2011" name="MBio">
        <title>Novel metabolic attributes of the genus Cyanothece, comprising a group of unicellular nitrogen-fixing Cyanobacteria.</title>
        <authorList>
            <person name="Bandyopadhyay A."/>
            <person name="Elvitigala T."/>
            <person name="Welsh E."/>
            <person name="Stockel J."/>
            <person name="Liberton M."/>
            <person name="Min H."/>
            <person name="Sherman L.A."/>
            <person name="Pakrasi H.B."/>
        </authorList>
    </citation>
    <scope>NUCLEOTIDE SEQUENCE [LARGE SCALE GENOMIC DNA]</scope>
    <source>
        <strain evidence="5">PCC 7424</strain>
    </source>
</reference>
<dbReference type="EMBL" id="CP001291">
    <property type="protein sequence ID" value="ACK68667.1"/>
    <property type="molecule type" value="Genomic_DNA"/>
</dbReference>
<dbReference type="GO" id="GO:0015979">
    <property type="term" value="P:photosynthesis"/>
    <property type="evidence" value="ECO:0007669"/>
    <property type="project" value="InterPro"/>
</dbReference>
<dbReference type="Gene3D" id="1.20.120.290">
    <property type="entry name" value="Oxygen-evolving enhancer protein 3 (PsbQ), four-helix up-down bundle"/>
    <property type="match status" value="1"/>
</dbReference>
<keyword evidence="5" id="KW-1185">Reference proteome</keyword>
<dbReference type="GO" id="GO:0009654">
    <property type="term" value="C:photosystem II oxygen evolving complex"/>
    <property type="evidence" value="ECO:0007669"/>
    <property type="project" value="InterPro"/>
</dbReference>
<dbReference type="Proteomes" id="UP000002384">
    <property type="component" value="Chromosome"/>
</dbReference>
<dbReference type="GO" id="GO:0005509">
    <property type="term" value="F:calcium ion binding"/>
    <property type="evidence" value="ECO:0007669"/>
    <property type="project" value="InterPro"/>
</dbReference>
<dbReference type="InterPro" id="IPR008797">
    <property type="entry name" value="PSII_PsbQ"/>
</dbReference>
<dbReference type="PROSITE" id="PS51257">
    <property type="entry name" value="PROKAR_LIPOPROTEIN"/>
    <property type="match status" value="1"/>
</dbReference>
<keyword evidence="3" id="KW-0472">Membrane</keyword>
<proteinExistence type="predicted"/>
<dbReference type="OrthoDB" id="425184at2"/>
<dbReference type="KEGG" id="cyc:PCC7424_0198"/>
<dbReference type="AlphaFoldDB" id="B7KAJ5"/>
<dbReference type="SUPFAM" id="SSF101112">
    <property type="entry name" value="Oxygen-evolving enhancer protein 3"/>
    <property type="match status" value="1"/>
</dbReference>
<keyword evidence="2" id="KW-0793">Thylakoid</keyword>
<evidence type="ECO:0000313" key="4">
    <source>
        <dbReference type="EMBL" id="ACK68667.1"/>
    </source>
</evidence>